<sequence>MKKFINFPDDFWWGAATSGPQSEGTFEKPHENIMDYWFRTEPEDFFNGVGPNIASDFYHHYENDFKLMGEIAFNSFRTSIQWSRLIKDFETGEVDLKAVEFYNKVIDSAKKNNVKLVLNLHHFDMPIELLKKYGGWESKHVVELFVKFARVAFEHFGDKVEYWTTFNEPMVIPEAGYLYGQHYPKYSGKGLEAMQVIYNINLASAKVIEEYRKMKLKGKIGIIMNLTPSYPRSDSKEDLLASKFADDLFNRSFLDPATKGTFPENLVKVLTEDKVIWNSSEDEIKIIADNTVDFIGVNYYHPKRVKSNESAKDYSDNWMPDKYFENYEMPGRRMNPYRGWEIYPRAIYDIAINIKENYGNIPWFISENGMGVEGEENYIDKNGEIQDDYRIEFYEEHLAWLSKAINEGCNCFGYHTWTAFDCWSWNNAYKNRYGFIAIDLETQKRTIKKSGYWYKEVSTNNGFYYDSEKLI</sequence>
<dbReference type="Pfam" id="PF00232">
    <property type="entry name" value="Glyco_hydro_1"/>
    <property type="match status" value="1"/>
</dbReference>
<name>A0A1H8HFE3_9FIRM</name>
<keyword evidence="6" id="KW-1185">Reference proteome</keyword>
<dbReference type="PANTHER" id="PTHR10353:SF139">
    <property type="entry name" value="6-PHOSPHO-BETA-GLUCOSIDASE GMUD"/>
    <property type="match status" value="1"/>
</dbReference>
<evidence type="ECO:0000313" key="6">
    <source>
        <dbReference type="Proteomes" id="UP000199512"/>
    </source>
</evidence>
<dbReference type="PRINTS" id="PR00131">
    <property type="entry name" value="GLHYDRLASE1"/>
</dbReference>
<gene>
    <name evidence="5" type="ORF">SAMN05216454_105119</name>
</gene>
<accession>A0A1H8HFE3</accession>
<dbReference type="PANTHER" id="PTHR10353">
    <property type="entry name" value="GLYCOSYL HYDROLASE"/>
    <property type="match status" value="1"/>
</dbReference>
<dbReference type="Proteomes" id="UP000199512">
    <property type="component" value="Unassembled WGS sequence"/>
</dbReference>
<dbReference type="EMBL" id="FODF01000005">
    <property type="protein sequence ID" value="SEN54800.1"/>
    <property type="molecule type" value="Genomic_DNA"/>
</dbReference>
<comment type="similarity">
    <text evidence="1 4">Belongs to the glycosyl hydrolase 1 family.</text>
</comment>
<dbReference type="FunFam" id="3.20.20.80:FF:000004">
    <property type="entry name" value="Beta-glucosidase 6-phospho-beta-glucosidase"/>
    <property type="match status" value="1"/>
</dbReference>
<dbReference type="AlphaFoldDB" id="A0A1H8HFE3"/>
<dbReference type="GO" id="GO:0016052">
    <property type="term" value="P:carbohydrate catabolic process"/>
    <property type="evidence" value="ECO:0007669"/>
    <property type="project" value="TreeGrafter"/>
</dbReference>
<evidence type="ECO:0000256" key="3">
    <source>
        <dbReference type="ARBA" id="ARBA00023295"/>
    </source>
</evidence>
<dbReference type="Gene3D" id="3.20.20.80">
    <property type="entry name" value="Glycosidases"/>
    <property type="match status" value="1"/>
</dbReference>
<dbReference type="OrthoDB" id="2339329at2"/>
<evidence type="ECO:0000256" key="2">
    <source>
        <dbReference type="ARBA" id="ARBA00022801"/>
    </source>
</evidence>
<dbReference type="SUPFAM" id="SSF51445">
    <property type="entry name" value="(Trans)glycosidases"/>
    <property type="match status" value="1"/>
</dbReference>
<keyword evidence="2" id="KW-0378">Hydrolase</keyword>
<dbReference type="RefSeq" id="WP_091975195.1">
    <property type="nucleotide sequence ID" value="NZ_CAUWDX010000001.1"/>
</dbReference>
<evidence type="ECO:0000256" key="4">
    <source>
        <dbReference type="RuleBase" id="RU003690"/>
    </source>
</evidence>
<dbReference type="GO" id="GO:0005829">
    <property type="term" value="C:cytosol"/>
    <property type="evidence" value="ECO:0007669"/>
    <property type="project" value="TreeGrafter"/>
</dbReference>
<organism evidence="5 6">
    <name type="scientific">Peptostreptococcus russellii</name>
    <dbReference type="NCBI Taxonomy" id="215200"/>
    <lineage>
        <taxon>Bacteria</taxon>
        <taxon>Bacillati</taxon>
        <taxon>Bacillota</taxon>
        <taxon>Clostridia</taxon>
        <taxon>Peptostreptococcales</taxon>
        <taxon>Peptostreptococcaceae</taxon>
        <taxon>Peptostreptococcus</taxon>
    </lineage>
</organism>
<proteinExistence type="inferred from homology"/>
<protein>
    <submittedName>
        <fullName evidence="5">Aryl-phospho-beta-glucosidase</fullName>
    </submittedName>
</protein>
<keyword evidence="3" id="KW-0326">Glycosidase</keyword>
<dbReference type="GO" id="GO:0008422">
    <property type="term" value="F:beta-glucosidase activity"/>
    <property type="evidence" value="ECO:0007669"/>
    <property type="project" value="TreeGrafter"/>
</dbReference>
<dbReference type="InterPro" id="IPR017853">
    <property type="entry name" value="GH"/>
</dbReference>
<evidence type="ECO:0000256" key="1">
    <source>
        <dbReference type="ARBA" id="ARBA00010838"/>
    </source>
</evidence>
<dbReference type="InterPro" id="IPR001360">
    <property type="entry name" value="Glyco_hydro_1"/>
</dbReference>
<reference evidence="5 6" key="1">
    <citation type="submission" date="2016-10" db="EMBL/GenBank/DDBJ databases">
        <authorList>
            <person name="de Groot N.N."/>
        </authorList>
    </citation>
    <scope>NUCLEOTIDE SEQUENCE [LARGE SCALE GENOMIC DNA]</scope>
    <source>
        <strain evidence="5 6">Calf135</strain>
    </source>
</reference>
<dbReference type="STRING" id="215200.SAMN05216454_105119"/>
<evidence type="ECO:0000313" key="5">
    <source>
        <dbReference type="EMBL" id="SEN54800.1"/>
    </source>
</evidence>